<gene>
    <name evidence="2" type="ordered locus">PSTAB_0768</name>
</gene>
<dbReference type="PANTHER" id="PTHR33121:SF15">
    <property type="entry name" value="BLUE LIGHT- AND TEMPERATURE-REGULATED ANTIREPRESSOR BLUF"/>
    <property type="match status" value="1"/>
</dbReference>
<accession>F8HAI8</accession>
<name>F8HAI8_STUS2</name>
<dbReference type="AlphaFoldDB" id="F8HAI8"/>
<dbReference type="InterPro" id="IPR035919">
    <property type="entry name" value="EAL_sf"/>
</dbReference>
<organism evidence="2 3">
    <name type="scientific">Stutzerimonas stutzeri (strain ATCC 17588 / DSM 5190 / CCUG 11256 / JCM 5965 / LMG 11199 / NBRC 14165 / NCIMB 11358 / Stanier 221)</name>
    <name type="common">Pseudomonas stutzeri</name>
    <dbReference type="NCBI Taxonomy" id="96563"/>
    <lineage>
        <taxon>Bacteria</taxon>
        <taxon>Pseudomonadati</taxon>
        <taxon>Pseudomonadota</taxon>
        <taxon>Gammaproteobacteria</taxon>
        <taxon>Pseudomonadales</taxon>
        <taxon>Pseudomonadaceae</taxon>
        <taxon>Stutzerimonas</taxon>
    </lineage>
</organism>
<evidence type="ECO:0000313" key="3">
    <source>
        <dbReference type="Proteomes" id="UP000008932"/>
    </source>
</evidence>
<dbReference type="Pfam" id="PF00563">
    <property type="entry name" value="EAL"/>
    <property type="match status" value="1"/>
</dbReference>
<reference evidence="3" key="3">
    <citation type="submission" date="2011-06" db="EMBL/GenBank/DDBJ databases">
        <title>Complete genome sequence of Pseudomonas stutzeri strain CGMCC 1.1803.</title>
        <authorList>
            <person name="Yan Y."/>
            <person name="Chen M."/>
            <person name="Lu W."/>
            <person name="Zhang W."/>
            <person name="Ping S."/>
            <person name="Lin M."/>
        </authorList>
    </citation>
    <scope>NUCLEOTIDE SEQUENCE [LARGE SCALE GENOMIC DNA]</scope>
    <source>
        <strain evidence="3">ATCC 17588 / DSM 5190 / CCUG 11256 / JCM 5965 / LMG 11199 / NCIMB 11358 / Stanier 221</strain>
    </source>
</reference>
<dbReference type="InterPro" id="IPR001633">
    <property type="entry name" value="EAL_dom"/>
</dbReference>
<dbReference type="KEGG" id="psz:PSTAB_0768"/>
<dbReference type="CDD" id="cd01948">
    <property type="entry name" value="EAL"/>
    <property type="match status" value="1"/>
</dbReference>
<dbReference type="SMART" id="SM00052">
    <property type="entry name" value="EAL"/>
    <property type="match status" value="1"/>
</dbReference>
<sequence>MASSQGLRGRYTGISMQKSASMYSSTSPNPAPDAYSCHGASDHGACPSCASGERLGFGFSYAFQPIVDLRRREIFAHEALVRGTGGEPAPSVLAQVNEENRFRFDQAGRVKAIKTAAKLGMQSRLSINFMPNAIYRPELCIRSTLEAARAHDFPIERIIFETVEGERISDGKWLTEVFREYQRIGFLTAIDDFGAGFAGLNLLADFQPDIIKLDMDLIRGIDQSRTRQAIVRGTVSMCEELGIKVIGEGVETADECSALFDLGIHLMQGYLFSRPLFESCGQAERLAWPR</sequence>
<dbReference type="InterPro" id="IPR050706">
    <property type="entry name" value="Cyclic-di-GMP_PDE-like"/>
</dbReference>
<dbReference type="HOGENOM" id="CLU_000445_70_50_6"/>
<dbReference type="PANTHER" id="PTHR33121">
    <property type="entry name" value="CYCLIC DI-GMP PHOSPHODIESTERASE PDEF"/>
    <property type="match status" value="1"/>
</dbReference>
<evidence type="ECO:0000313" key="2">
    <source>
        <dbReference type="EMBL" id="AEJ04049.1"/>
    </source>
</evidence>
<protein>
    <submittedName>
        <fullName evidence="2">EAL domain-containing protein</fullName>
    </submittedName>
</protein>
<dbReference type="SUPFAM" id="SSF141868">
    <property type="entry name" value="EAL domain-like"/>
    <property type="match status" value="1"/>
</dbReference>
<dbReference type="Gene3D" id="3.20.20.450">
    <property type="entry name" value="EAL domain"/>
    <property type="match status" value="1"/>
</dbReference>
<dbReference type="GO" id="GO:0071111">
    <property type="term" value="F:cyclic-guanylate-specific phosphodiesterase activity"/>
    <property type="evidence" value="ECO:0007669"/>
    <property type="project" value="InterPro"/>
</dbReference>
<dbReference type="PROSITE" id="PS50883">
    <property type="entry name" value="EAL"/>
    <property type="match status" value="1"/>
</dbReference>
<evidence type="ECO:0000259" key="1">
    <source>
        <dbReference type="PROSITE" id="PS50883"/>
    </source>
</evidence>
<dbReference type="EMBL" id="CP002881">
    <property type="protein sequence ID" value="AEJ04049.1"/>
    <property type="molecule type" value="Genomic_DNA"/>
</dbReference>
<feature type="domain" description="EAL" evidence="1">
    <location>
        <begin position="38"/>
        <end position="289"/>
    </location>
</feature>
<dbReference type="Proteomes" id="UP000008932">
    <property type="component" value="Chromosome"/>
</dbReference>
<proteinExistence type="predicted"/>
<reference key="2">
    <citation type="submission" date="2011-06" db="EMBL/GenBank/DDBJ databases">
        <title>Complete Genome Sequence of Pseudomonas stutzeri Strain CGMCC 1.1803.</title>
        <authorList>
            <person name="Yan Y."/>
            <person name="Chen M."/>
            <person name="Lu W."/>
            <person name="Zhang W."/>
            <person name="Ping S."/>
            <person name="Lin M."/>
        </authorList>
    </citation>
    <scope>NUCLEOTIDE SEQUENCE</scope>
    <source>
        <strain>ATCC 17588</strain>
    </source>
</reference>
<reference evidence="2 3" key="1">
    <citation type="journal article" date="2011" name="J. Bacteriol.">
        <title>Complete Genome Sequence of the Type Strain Pseudomonas stutzeri CGMCC 1.1803.</title>
        <authorList>
            <person name="Chen M."/>
            <person name="Yan Y."/>
            <person name="Zhang W."/>
            <person name="Lu W."/>
            <person name="Wang J."/>
            <person name="Ping S."/>
            <person name="Lin M."/>
        </authorList>
    </citation>
    <scope>NUCLEOTIDE SEQUENCE [LARGE SCALE GENOMIC DNA]</scope>
    <source>
        <strain evidence="3">ATCC 17588 / DSM 5190 / CCUG 11256 / JCM 5965 / LMG 11199 / NCIMB 11358 / Stanier 221</strain>
    </source>
</reference>